<protein>
    <submittedName>
        <fullName evidence="1">Uncharacterized protein</fullName>
    </submittedName>
</protein>
<dbReference type="EMBL" id="LT906449">
    <property type="protein sequence ID" value="SNV01876.1"/>
    <property type="molecule type" value="Genomic_DNA"/>
</dbReference>
<dbReference type="Proteomes" id="UP000215539">
    <property type="component" value="Chromosome 1"/>
</dbReference>
<evidence type="ECO:0000313" key="1">
    <source>
        <dbReference type="EMBL" id="SNV01876.1"/>
    </source>
</evidence>
<sequence>MKYNSLQRSDVPVIVTHVDQKTMGWLLLAMGAVLLITAK</sequence>
<evidence type="ECO:0000313" key="2">
    <source>
        <dbReference type="Proteomes" id="UP000215539"/>
    </source>
</evidence>
<reference evidence="1 2" key="1">
    <citation type="submission" date="2017-06" db="EMBL/GenBank/DDBJ databases">
        <authorList>
            <consortium name="Pathogen Informatics"/>
        </authorList>
    </citation>
    <scope>NUCLEOTIDE SEQUENCE [LARGE SCALE GENOMIC DNA]</scope>
    <source>
        <strain evidence="1 2">NCTC12947</strain>
    </source>
</reference>
<gene>
    <name evidence="1" type="ORF">SAMEA44541418_00142</name>
</gene>
<proteinExistence type="predicted"/>
<name>A0AAX2GUD0_9FLAO</name>
<organism evidence="1 2">
    <name type="scientific">Capnocytophaga haemolytica</name>
    <dbReference type="NCBI Taxonomy" id="45243"/>
    <lineage>
        <taxon>Bacteria</taxon>
        <taxon>Pseudomonadati</taxon>
        <taxon>Bacteroidota</taxon>
        <taxon>Flavobacteriia</taxon>
        <taxon>Flavobacteriales</taxon>
        <taxon>Flavobacteriaceae</taxon>
        <taxon>Capnocytophaga</taxon>
    </lineage>
</organism>
<accession>A0AAX2GUD0</accession>
<dbReference type="AlphaFoldDB" id="A0AAX2GUD0"/>